<name>A0A1U6I7E1_9SPHN</name>
<gene>
    <name evidence="2" type="ORF">SAMN06295987_104310</name>
</gene>
<keyword evidence="1" id="KW-1133">Transmembrane helix</keyword>
<keyword evidence="1" id="KW-0472">Membrane</keyword>
<evidence type="ECO:0000313" key="2">
    <source>
        <dbReference type="EMBL" id="SLK03940.1"/>
    </source>
</evidence>
<proteinExistence type="predicted"/>
<dbReference type="AlphaFoldDB" id="A0A1U6I7E1"/>
<keyword evidence="1" id="KW-0812">Transmembrane</keyword>
<dbReference type="EMBL" id="FVZE01000004">
    <property type="protein sequence ID" value="SLK03940.1"/>
    <property type="molecule type" value="Genomic_DNA"/>
</dbReference>
<reference evidence="3" key="1">
    <citation type="submission" date="2017-02" db="EMBL/GenBank/DDBJ databases">
        <authorList>
            <person name="Varghese N."/>
            <person name="Submissions S."/>
        </authorList>
    </citation>
    <scope>NUCLEOTIDE SEQUENCE [LARGE SCALE GENOMIC DNA]</scope>
    <source>
        <strain evidence="3">SM117</strain>
    </source>
</reference>
<organism evidence="2 3">
    <name type="scientific">Novosphingobium mathurense</name>
    <dbReference type="NCBI Taxonomy" id="428990"/>
    <lineage>
        <taxon>Bacteria</taxon>
        <taxon>Pseudomonadati</taxon>
        <taxon>Pseudomonadota</taxon>
        <taxon>Alphaproteobacteria</taxon>
        <taxon>Sphingomonadales</taxon>
        <taxon>Sphingomonadaceae</taxon>
        <taxon>Novosphingobium</taxon>
    </lineage>
</organism>
<evidence type="ECO:0000256" key="1">
    <source>
        <dbReference type="SAM" id="Phobius"/>
    </source>
</evidence>
<dbReference type="Proteomes" id="UP000190989">
    <property type="component" value="Unassembled WGS sequence"/>
</dbReference>
<dbReference type="STRING" id="428990.SAMN06295987_104310"/>
<accession>A0A1U6I7E1</accession>
<feature type="transmembrane region" description="Helical" evidence="1">
    <location>
        <begin position="6"/>
        <end position="23"/>
    </location>
</feature>
<protein>
    <submittedName>
        <fullName evidence="2">Uncharacterized protein</fullName>
    </submittedName>
</protein>
<sequence>MVGPILSGVVAPVLSLLLLAFFCDRIKRR</sequence>
<evidence type="ECO:0000313" key="3">
    <source>
        <dbReference type="Proteomes" id="UP000190989"/>
    </source>
</evidence>
<keyword evidence="3" id="KW-1185">Reference proteome</keyword>